<sequence>MTLLEPVMMLGAALGGLAGAIWGFGSGILWAVAGLLGGVVLGAILFPLVMAALGIGIMMITQGPRAALCELRGKSPPERR</sequence>
<keyword evidence="1" id="KW-0472">Membrane</keyword>
<dbReference type="EMBL" id="RAWE01000128">
    <property type="protein sequence ID" value="RKG98936.1"/>
    <property type="molecule type" value="Genomic_DNA"/>
</dbReference>
<protein>
    <submittedName>
        <fullName evidence="2">Uncharacterized protein</fullName>
    </submittedName>
</protein>
<gene>
    <name evidence="2" type="ORF">D7X32_28185</name>
</gene>
<evidence type="ECO:0000313" key="2">
    <source>
        <dbReference type="EMBL" id="RKG98936.1"/>
    </source>
</evidence>
<dbReference type="Proteomes" id="UP000268313">
    <property type="component" value="Unassembled WGS sequence"/>
</dbReference>
<accession>A0A3A8JVF7</accession>
<keyword evidence="1" id="KW-1133">Transmembrane helix</keyword>
<feature type="transmembrane region" description="Helical" evidence="1">
    <location>
        <begin position="7"/>
        <end position="33"/>
    </location>
</feature>
<organism evidence="2 3">
    <name type="scientific">Corallococcus carmarthensis</name>
    <dbReference type="NCBI Taxonomy" id="2316728"/>
    <lineage>
        <taxon>Bacteria</taxon>
        <taxon>Pseudomonadati</taxon>
        <taxon>Myxococcota</taxon>
        <taxon>Myxococcia</taxon>
        <taxon>Myxococcales</taxon>
        <taxon>Cystobacterineae</taxon>
        <taxon>Myxococcaceae</taxon>
        <taxon>Corallococcus</taxon>
    </lineage>
</organism>
<dbReference type="RefSeq" id="WP_120605658.1">
    <property type="nucleotide sequence ID" value="NZ_RAWE01000128.1"/>
</dbReference>
<feature type="transmembrane region" description="Helical" evidence="1">
    <location>
        <begin position="39"/>
        <end position="60"/>
    </location>
</feature>
<reference evidence="3" key="1">
    <citation type="submission" date="2018-09" db="EMBL/GenBank/DDBJ databases">
        <authorList>
            <person name="Livingstone P.G."/>
            <person name="Whitworth D.E."/>
        </authorList>
    </citation>
    <scope>NUCLEOTIDE SEQUENCE [LARGE SCALE GENOMIC DNA]</scope>
    <source>
        <strain evidence="3">CA043D</strain>
    </source>
</reference>
<proteinExistence type="predicted"/>
<keyword evidence="3" id="KW-1185">Reference proteome</keyword>
<evidence type="ECO:0000313" key="3">
    <source>
        <dbReference type="Proteomes" id="UP000268313"/>
    </source>
</evidence>
<evidence type="ECO:0000256" key="1">
    <source>
        <dbReference type="SAM" id="Phobius"/>
    </source>
</evidence>
<comment type="caution">
    <text evidence="2">The sequence shown here is derived from an EMBL/GenBank/DDBJ whole genome shotgun (WGS) entry which is preliminary data.</text>
</comment>
<name>A0A3A8JVF7_9BACT</name>
<keyword evidence="1" id="KW-0812">Transmembrane</keyword>
<dbReference type="AlphaFoldDB" id="A0A3A8JVF7"/>